<reference evidence="1" key="1">
    <citation type="submission" date="2019-03" db="EMBL/GenBank/DDBJ databases">
        <title>Single cell metagenomics reveals metabolic interactions within the superorganism composed of flagellate Streblomastix strix and complex community of Bacteroidetes bacteria on its surface.</title>
        <authorList>
            <person name="Treitli S.C."/>
            <person name="Kolisko M."/>
            <person name="Husnik F."/>
            <person name="Keeling P."/>
            <person name="Hampl V."/>
        </authorList>
    </citation>
    <scope>NUCLEOTIDE SEQUENCE</scope>
    <source>
        <strain evidence="1">STM</strain>
    </source>
</reference>
<feature type="non-terminal residue" evidence="1">
    <location>
        <position position="1"/>
    </location>
</feature>
<evidence type="ECO:0000313" key="1">
    <source>
        <dbReference type="EMBL" id="KAA6307636.1"/>
    </source>
</evidence>
<name>A0A5J4PDU5_9ZZZZ</name>
<protein>
    <submittedName>
        <fullName evidence="1">Uncharacterized protein</fullName>
    </submittedName>
</protein>
<accession>A0A5J4PDU5</accession>
<comment type="caution">
    <text evidence="1">The sequence shown here is derived from an EMBL/GenBank/DDBJ whole genome shotgun (WGS) entry which is preliminary data.</text>
</comment>
<gene>
    <name evidence="1" type="ORF">EZS27_040692</name>
</gene>
<sequence length="255" mass="28027">GWITTSAGNQLWAKKSLENGSEIISLINQDASSVTIDAEKINLSGNVAINGTIRNAFVKNDSTIYIGGTDPQLNLKQHDNVVAIQYNSGGWKTDINLPWNIEHSGRRVCIVNYKWGTAITTGTMEITAPSGKYFYEDGRSKSSLSFSREVVELLGYGDNATFFGWIVVNRLDIMTTGKYGSCQKFLAQGLVTVSKSGSTIYTSLKYKTYDGSTMSVTRMDTGQYRVHHNLGTSNYTVMLTGVYSTVEGTDREVFA</sequence>
<dbReference type="EMBL" id="SNRY01009027">
    <property type="protein sequence ID" value="KAA6307636.1"/>
    <property type="molecule type" value="Genomic_DNA"/>
</dbReference>
<dbReference type="AlphaFoldDB" id="A0A5J4PDU5"/>
<proteinExistence type="predicted"/>
<organism evidence="1">
    <name type="scientific">termite gut metagenome</name>
    <dbReference type="NCBI Taxonomy" id="433724"/>
    <lineage>
        <taxon>unclassified sequences</taxon>
        <taxon>metagenomes</taxon>
        <taxon>organismal metagenomes</taxon>
    </lineage>
</organism>
<feature type="non-terminal residue" evidence="1">
    <location>
        <position position="255"/>
    </location>
</feature>